<proteinExistence type="inferred from homology"/>
<comment type="caution">
    <text evidence="8">The sequence shown here is derived from an EMBL/GenBank/DDBJ whole genome shotgun (WGS) entry which is preliminary data.</text>
</comment>
<evidence type="ECO:0000256" key="4">
    <source>
        <dbReference type="ARBA" id="ARBA00022692"/>
    </source>
</evidence>
<dbReference type="GO" id="GO:0005886">
    <property type="term" value="C:plasma membrane"/>
    <property type="evidence" value="ECO:0007669"/>
    <property type="project" value="UniProtKB-SubCell"/>
</dbReference>
<dbReference type="RefSeq" id="WP_033946864.1">
    <property type="nucleotide sequence ID" value="NZ_JXXD01000077.1"/>
</dbReference>
<evidence type="ECO:0000256" key="1">
    <source>
        <dbReference type="ARBA" id="ARBA00004651"/>
    </source>
</evidence>
<keyword evidence="5 7" id="KW-1133">Transmembrane helix</keyword>
<gene>
    <name evidence="8" type="ORF">LO50_09365</name>
</gene>
<dbReference type="PANTHER" id="PTHR42775">
    <property type="entry name" value="PERMEASE RV2963-RELATED"/>
    <property type="match status" value="1"/>
</dbReference>
<dbReference type="PATRIC" id="fig|316.110.peg.4431"/>
<dbReference type="InterPro" id="IPR053166">
    <property type="entry name" value="UPF0718_permease"/>
</dbReference>
<organism evidence="8 9">
    <name type="scientific">Stutzerimonas stutzeri</name>
    <name type="common">Pseudomonas stutzeri</name>
    <dbReference type="NCBI Taxonomy" id="316"/>
    <lineage>
        <taxon>Bacteria</taxon>
        <taxon>Pseudomonadati</taxon>
        <taxon>Pseudomonadota</taxon>
        <taxon>Gammaproteobacteria</taxon>
        <taxon>Pseudomonadales</taxon>
        <taxon>Pseudomonadaceae</taxon>
        <taxon>Stutzerimonas</taxon>
    </lineage>
</organism>
<evidence type="ECO:0000313" key="8">
    <source>
        <dbReference type="EMBL" id="KIZ36451.1"/>
    </source>
</evidence>
<comment type="similarity">
    <text evidence="2">Belongs to the UPF0718 family.</text>
</comment>
<feature type="transmembrane region" description="Helical" evidence="7">
    <location>
        <begin position="246"/>
        <end position="269"/>
    </location>
</feature>
<evidence type="ECO:0000256" key="5">
    <source>
        <dbReference type="ARBA" id="ARBA00022989"/>
    </source>
</evidence>
<feature type="transmembrane region" description="Helical" evidence="7">
    <location>
        <begin position="92"/>
        <end position="111"/>
    </location>
</feature>
<dbReference type="Proteomes" id="UP000032439">
    <property type="component" value="Unassembled WGS sequence"/>
</dbReference>
<keyword evidence="6 7" id="KW-0472">Membrane</keyword>
<dbReference type="PANTHER" id="PTHR42775:SF2">
    <property type="entry name" value="PERMEASE"/>
    <property type="match status" value="1"/>
</dbReference>
<accession>A0A0D7E7A4</accession>
<reference evidence="8 9" key="1">
    <citation type="submission" date="2014-11" db="EMBL/GenBank/DDBJ databases">
        <title>Genomics and ecophysiology of heterotrophic nitrogen fixing bacteria isolated from estuarine surface water.</title>
        <authorList>
            <person name="Bentzon-Tilia M."/>
            <person name="Severin I."/>
            <person name="Hansen L.H."/>
            <person name="Riemann L."/>
        </authorList>
    </citation>
    <scope>NUCLEOTIDE SEQUENCE [LARGE SCALE GENOMIC DNA]</scope>
    <source>
        <strain evidence="8 9">BAL361</strain>
    </source>
</reference>
<keyword evidence="3" id="KW-1003">Cell membrane</keyword>
<dbReference type="EMBL" id="JXXD01000077">
    <property type="protein sequence ID" value="KIZ36451.1"/>
    <property type="molecule type" value="Genomic_DNA"/>
</dbReference>
<feature type="transmembrane region" description="Helical" evidence="7">
    <location>
        <begin position="170"/>
        <end position="194"/>
    </location>
</feature>
<dbReference type="AlphaFoldDB" id="A0A0D7E7A4"/>
<dbReference type="Pfam" id="PF03773">
    <property type="entry name" value="ArsP_1"/>
    <property type="match status" value="1"/>
</dbReference>
<evidence type="ECO:0000313" key="9">
    <source>
        <dbReference type="Proteomes" id="UP000032439"/>
    </source>
</evidence>
<evidence type="ECO:0000256" key="3">
    <source>
        <dbReference type="ARBA" id="ARBA00022475"/>
    </source>
</evidence>
<dbReference type="InterPro" id="IPR005524">
    <property type="entry name" value="DUF318"/>
</dbReference>
<sequence>MNLNTLTETLQFFAMISAELIALFFVVSFMVAMMQEYVPASTVQRLLTGRGLRGNIVGAGLGAVTPFCSCSTIPVTVGLLNAGAPFGATMSFLVSSPILNPVILGLLVTLFGWKFTVFYGAASFVLAVAVGAVWQLFGLERDVKKVRVVGESEIAGPTDFKSRLRRAGSAAFALFKTSLPYLLIGAGIGALIYGVVPGEWIATMAGADNPFAIPVAAAIGVPLYIRAETLIPIGMALQSQGMSIGAVAALIIAGAGASIPEVTLLNTIFRPRLVAVFVLTIFTVAISVGYVANLLFI</sequence>
<feature type="transmembrane region" description="Helical" evidence="7">
    <location>
        <begin position="54"/>
        <end position="80"/>
    </location>
</feature>
<feature type="transmembrane region" description="Helical" evidence="7">
    <location>
        <begin position="117"/>
        <end position="137"/>
    </location>
</feature>
<feature type="transmembrane region" description="Helical" evidence="7">
    <location>
        <begin position="275"/>
        <end position="296"/>
    </location>
</feature>
<evidence type="ECO:0000256" key="6">
    <source>
        <dbReference type="ARBA" id="ARBA00023136"/>
    </source>
</evidence>
<feature type="transmembrane region" description="Helical" evidence="7">
    <location>
        <begin position="200"/>
        <end position="225"/>
    </location>
</feature>
<evidence type="ECO:0000256" key="2">
    <source>
        <dbReference type="ARBA" id="ARBA00006386"/>
    </source>
</evidence>
<feature type="transmembrane region" description="Helical" evidence="7">
    <location>
        <begin position="12"/>
        <end position="34"/>
    </location>
</feature>
<name>A0A0D7E7A4_STUST</name>
<keyword evidence="4 7" id="KW-0812">Transmembrane</keyword>
<evidence type="ECO:0000256" key="7">
    <source>
        <dbReference type="SAM" id="Phobius"/>
    </source>
</evidence>
<comment type="subcellular location">
    <subcellularLocation>
        <location evidence="1">Cell membrane</location>
        <topology evidence="1">Multi-pass membrane protein</topology>
    </subcellularLocation>
</comment>
<protein>
    <submittedName>
        <fullName evidence="8">Permease</fullName>
    </submittedName>
</protein>